<evidence type="ECO:0000313" key="4">
    <source>
        <dbReference type="EMBL" id="KAK1740198.1"/>
    </source>
</evidence>
<dbReference type="AlphaFoldDB" id="A0AAD8Y5U0"/>
<dbReference type="Proteomes" id="UP001224775">
    <property type="component" value="Unassembled WGS sequence"/>
</dbReference>
<sequence length="1028" mass="113053">MIFLEDPIQALIYDSLPDPPDKDTISNGFLFNLTEGGLDSVRFKSLDEEPTVVVTIESDEVPEEEMIDEGDTSLFSNVTNSDVDNTNATAALLYENETATITNYTDTNETITESTNITNSTTIFDQRTTPALPSWNETPASSPVTSSSSASSSFPSREISGEYTEIVHHNPQGHNYNADIFITGSDGKTLTITELLGFFNDSKLVFTTETDEEYVYYDSRQARFGSDLGPKGKAAFVNIMLPPRWGEVELTVDEGEMGEEGVDTTVVIDGVDVEGSHDNATNHANGTIDVTAIGAPQDDLWDRMRGLEDEDHLLGFRDENQTNATEMVDAHVYASNQTQANTTEGNQTVDNVTIDTATASINETVNTTINVNEEEFSGQFDTHISSYFCLDDFVSWRSKLSDAIVPPASVLPSSNMIHSTRGIALMVQRGRCSFEDKAKLAMVFNDILSSENKSNRIDHIIVYNNGTIDKNNNGTDGEEQLVEMLQVPLWNDTFYQSSNAVNVGMLYITTESGIDLLKRMSERQNEMGISPYLDMSWIRGRHLISESSKDDGQHVGSVAEESTVTVTHDDSVTNGWFFPATLTRFCLSCGIEMDYGFYPFSPMEGGGYRPGQFGPTNWPNSFSDDYYQPQRWVEMIRRLMIAILVILLVGPMVLATHRWHTVGGTIRITTDENGRRRVRIINPTLEVFVEGVPDTVETNGTKLDRAQVFSLPEIVYRQPSSASDSNTGDNEDVSIHVGDDNNAENGASPDSFQENGNPRNQDDTPSPTAQITPPGSDAGIGDMFASSSCCPICIEEFEPGEKLRVLPCKHLFHIDCIMPWLTERQGCCPQCRTPVLPDEFQRSRRSSPRRSGSALGRFRRERRQEREESDSALTPARLFTEIQDDLGGDDTTTTDTAPQESRGNVVPYGVEENDSHSNAGDEHPSSPEIMEQGLMRSGEAPAGNHIDITATVSADDIEISFSASSPVEVEGDRLADNANTTGVSEGSDTVRDADDDPSDNDDGYAAFLRFLKTPSILSQENGGSGSRT</sequence>
<dbReference type="InterPro" id="IPR013083">
    <property type="entry name" value="Znf_RING/FYVE/PHD"/>
</dbReference>
<dbReference type="SMART" id="SM00184">
    <property type="entry name" value="RING"/>
    <property type="match status" value="1"/>
</dbReference>
<feature type="compositionally biased region" description="Acidic residues" evidence="2">
    <location>
        <begin position="993"/>
        <end position="1002"/>
    </location>
</feature>
<evidence type="ECO:0000313" key="5">
    <source>
        <dbReference type="Proteomes" id="UP001224775"/>
    </source>
</evidence>
<feature type="compositionally biased region" description="Polar residues" evidence="2">
    <location>
        <begin position="719"/>
        <end position="728"/>
    </location>
</feature>
<feature type="compositionally biased region" description="Low complexity" evidence="2">
    <location>
        <begin position="138"/>
        <end position="156"/>
    </location>
</feature>
<feature type="compositionally biased region" description="Polar residues" evidence="2">
    <location>
        <begin position="977"/>
        <end position="987"/>
    </location>
</feature>
<accession>A0AAD8Y5U0</accession>
<evidence type="ECO:0000256" key="2">
    <source>
        <dbReference type="SAM" id="MobiDB-lite"/>
    </source>
</evidence>
<dbReference type="CDD" id="cd16454">
    <property type="entry name" value="RING-H2_PA-TM-RING"/>
    <property type="match status" value="1"/>
</dbReference>
<dbReference type="PANTHER" id="PTHR22765:SF434">
    <property type="entry name" value="GB|AAD18119.1-RELATED"/>
    <property type="match status" value="1"/>
</dbReference>
<dbReference type="Pfam" id="PF17123">
    <property type="entry name" value="zf-RING_11"/>
    <property type="match status" value="1"/>
</dbReference>
<dbReference type="SUPFAM" id="SSF57850">
    <property type="entry name" value="RING/U-box"/>
    <property type="match status" value="1"/>
</dbReference>
<dbReference type="EMBL" id="JATAAI010000016">
    <property type="protein sequence ID" value="KAK1740198.1"/>
    <property type="molecule type" value="Genomic_DNA"/>
</dbReference>
<keyword evidence="1" id="KW-0863">Zinc-finger</keyword>
<dbReference type="GO" id="GO:0061630">
    <property type="term" value="F:ubiquitin protein ligase activity"/>
    <property type="evidence" value="ECO:0007669"/>
    <property type="project" value="TreeGrafter"/>
</dbReference>
<dbReference type="InterPro" id="IPR051826">
    <property type="entry name" value="E3_ubiquitin-ligase_domain"/>
</dbReference>
<feature type="region of interest" description="Disordered" evidence="2">
    <location>
        <begin position="129"/>
        <end position="157"/>
    </location>
</feature>
<feature type="region of interest" description="Disordered" evidence="2">
    <location>
        <begin position="963"/>
        <end position="1004"/>
    </location>
</feature>
<reference evidence="4" key="1">
    <citation type="submission" date="2023-06" db="EMBL/GenBank/DDBJ databases">
        <title>Survivors Of The Sea: Transcriptome response of Skeletonema marinoi to long-term dormancy.</title>
        <authorList>
            <person name="Pinder M.I.M."/>
            <person name="Kourtchenko O."/>
            <person name="Robertson E.K."/>
            <person name="Larsson T."/>
            <person name="Maumus F."/>
            <person name="Osuna-Cruz C.M."/>
            <person name="Vancaester E."/>
            <person name="Stenow R."/>
            <person name="Vandepoele K."/>
            <person name="Ploug H."/>
            <person name="Bruchert V."/>
            <person name="Godhe A."/>
            <person name="Topel M."/>
        </authorList>
    </citation>
    <scope>NUCLEOTIDE SEQUENCE</scope>
    <source>
        <strain evidence="4">R05AC</strain>
    </source>
</reference>
<evidence type="ECO:0000259" key="3">
    <source>
        <dbReference type="PROSITE" id="PS50089"/>
    </source>
</evidence>
<feature type="compositionally biased region" description="Basic and acidic residues" evidence="2">
    <location>
        <begin position="913"/>
        <end position="925"/>
    </location>
</feature>
<keyword evidence="1" id="KW-0479">Metal-binding</keyword>
<name>A0AAD8Y5U0_9STRA</name>
<keyword evidence="5" id="KW-1185">Reference proteome</keyword>
<feature type="region of interest" description="Disordered" evidence="2">
    <location>
        <begin position="840"/>
        <end position="929"/>
    </location>
</feature>
<proteinExistence type="predicted"/>
<feature type="compositionally biased region" description="Polar residues" evidence="2">
    <location>
        <begin position="743"/>
        <end position="773"/>
    </location>
</feature>
<evidence type="ECO:0000256" key="1">
    <source>
        <dbReference type="PROSITE-ProRule" id="PRU00175"/>
    </source>
</evidence>
<protein>
    <recommendedName>
        <fullName evidence="3">RING-type domain-containing protein</fullName>
    </recommendedName>
</protein>
<dbReference type="PANTHER" id="PTHR22765">
    <property type="entry name" value="RING FINGER AND PROTEASE ASSOCIATED DOMAIN-CONTAINING"/>
    <property type="match status" value="1"/>
</dbReference>
<dbReference type="Gene3D" id="3.30.40.10">
    <property type="entry name" value="Zinc/RING finger domain, C3HC4 (zinc finger)"/>
    <property type="match status" value="1"/>
</dbReference>
<dbReference type="PROSITE" id="PS50089">
    <property type="entry name" value="ZF_RING_2"/>
    <property type="match status" value="1"/>
</dbReference>
<feature type="region of interest" description="Disordered" evidence="2">
    <location>
        <begin position="719"/>
        <end position="780"/>
    </location>
</feature>
<dbReference type="GO" id="GO:0006511">
    <property type="term" value="P:ubiquitin-dependent protein catabolic process"/>
    <property type="evidence" value="ECO:0007669"/>
    <property type="project" value="TreeGrafter"/>
</dbReference>
<keyword evidence="1" id="KW-0862">Zinc</keyword>
<feature type="domain" description="RING-type" evidence="3">
    <location>
        <begin position="790"/>
        <end position="832"/>
    </location>
</feature>
<comment type="caution">
    <text evidence="4">The sequence shown here is derived from an EMBL/GenBank/DDBJ whole genome shotgun (WGS) entry which is preliminary data.</text>
</comment>
<dbReference type="GO" id="GO:0008270">
    <property type="term" value="F:zinc ion binding"/>
    <property type="evidence" value="ECO:0007669"/>
    <property type="project" value="UniProtKB-KW"/>
</dbReference>
<dbReference type="InterPro" id="IPR001841">
    <property type="entry name" value="Znf_RING"/>
</dbReference>
<organism evidence="4 5">
    <name type="scientific">Skeletonema marinoi</name>
    <dbReference type="NCBI Taxonomy" id="267567"/>
    <lineage>
        <taxon>Eukaryota</taxon>
        <taxon>Sar</taxon>
        <taxon>Stramenopiles</taxon>
        <taxon>Ochrophyta</taxon>
        <taxon>Bacillariophyta</taxon>
        <taxon>Coscinodiscophyceae</taxon>
        <taxon>Thalassiosirophycidae</taxon>
        <taxon>Thalassiosirales</taxon>
        <taxon>Skeletonemataceae</taxon>
        <taxon>Skeletonema</taxon>
        <taxon>Skeletonema marinoi-dohrnii complex</taxon>
    </lineage>
</organism>
<gene>
    <name evidence="4" type="ORF">QTG54_009148</name>
</gene>